<organism evidence="1 2">
    <name type="scientific">Vaccinium darrowii</name>
    <dbReference type="NCBI Taxonomy" id="229202"/>
    <lineage>
        <taxon>Eukaryota</taxon>
        <taxon>Viridiplantae</taxon>
        <taxon>Streptophyta</taxon>
        <taxon>Embryophyta</taxon>
        <taxon>Tracheophyta</taxon>
        <taxon>Spermatophyta</taxon>
        <taxon>Magnoliopsida</taxon>
        <taxon>eudicotyledons</taxon>
        <taxon>Gunneridae</taxon>
        <taxon>Pentapetalae</taxon>
        <taxon>asterids</taxon>
        <taxon>Ericales</taxon>
        <taxon>Ericaceae</taxon>
        <taxon>Vaccinioideae</taxon>
        <taxon>Vaccinieae</taxon>
        <taxon>Vaccinium</taxon>
    </lineage>
</organism>
<evidence type="ECO:0000313" key="2">
    <source>
        <dbReference type="Proteomes" id="UP000828048"/>
    </source>
</evidence>
<sequence>MSNWVLLNCSHLWGKKIETFDDHSLKDLLFKLSRINPETTRRFLRVSELKPEDVNEIWLGFEFVYEKFEIEVEKVKSLWGVFKWANSQGKGFKHLPKSFEIIAKMLVRAGLFREIEFLLYTMDREGV</sequence>
<proteinExistence type="predicted"/>
<gene>
    <name evidence="1" type="ORF">Vadar_010647</name>
</gene>
<evidence type="ECO:0000313" key="1">
    <source>
        <dbReference type="EMBL" id="KAH7848945.1"/>
    </source>
</evidence>
<name>A0ACB7Y647_9ERIC</name>
<reference evidence="1 2" key="1">
    <citation type="journal article" date="2021" name="Hortic Res">
        <title>High-quality reference genome and annotation aids understanding of berry development for evergreen blueberry (Vaccinium darrowii).</title>
        <authorList>
            <person name="Yu J."/>
            <person name="Hulse-Kemp A.M."/>
            <person name="Babiker E."/>
            <person name="Staton M."/>
        </authorList>
    </citation>
    <scope>NUCLEOTIDE SEQUENCE [LARGE SCALE GENOMIC DNA]</scope>
    <source>
        <strain evidence="2">cv. NJ 8807/NJ 8810</strain>
        <tissue evidence="1">Young leaf</tissue>
    </source>
</reference>
<protein>
    <submittedName>
        <fullName evidence="1">Uncharacterized protein</fullName>
    </submittedName>
</protein>
<dbReference type="EMBL" id="CM037157">
    <property type="protein sequence ID" value="KAH7848945.1"/>
    <property type="molecule type" value="Genomic_DNA"/>
</dbReference>
<keyword evidence="2" id="KW-1185">Reference proteome</keyword>
<comment type="caution">
    <text evidence="1">The sequence shown here is derived from an EMBL/GenBank/DDBJ whole genome shotgun (WGS) entry which is preliminary data.</text>
</comment>
<accession>A0ACB7Y647</accession>
<dbReference type="Proteomes" id="UP000828048">
    <property type="component" value="Chromosome 7"/>
</dbReference>